<dbReference type="PANTHER" id="PTHR40465:SF1">
    <property type="entry name" value="DUF6534 DOMAIN-CONTAINING PROTEIN"/>
    <property type="match status" value="1"/>
</dbReference>
<evidence type="ECO:0000313" key="4">
    <source>
        <dbReference type="Proteomes" id="UP000076761"/>
    </source>
</evidence>
<keyword evidence="4" id="KW-1185">Reference proteome</keyword>
<dbReference type="EMBL" id="KV425583">
    <property type="protein sequence ID" value="KZT23654.1"/>
    <property type="molecule type" value="Genomic_DNA"/>
</dbReference>
<evidence type="ECO:0000313" key="3">
    <source>
        <dbReference type="EMBL" id="KZT23654.1"/>
    </source>
</evidence>
<evidence type="ECO:0000259" key="2">
    <source>
        <dbReference type="Pfam" id="PF20152"/>
    </source>
</evidence>
<feature type="transmembrane region" description="Helical" evidence="1">
    <location>
        <begin position="151"/>
        <end position="176"/>
    </location>
</feature>
<feature type="transmembrane region" description="Helical" evidence="1">
    <location>
        <begin position="188"/>
        <end position="215"/>
    </location>
</feature>
<accession>A0A165RDC7</accession>
<keyword evidence="1" id="KW-1133">Transmembrane helix</keyword>
<keyword evidence="1" id="KW-0812">Transmembrane</keyword>
<dbReference type="InterPro" id="IPR045339">
    <property type="entry name" value="DUF6534"/>
</dbReference>
<name>A0A165RDC7_9AGAM</name>
<feature type="domain" description="DUF6534" evidence="2">
    <location>
        <begin position="161"/>
        <end position="247"/>
    </location>
</feature>
<reference evidence="3 4" key="1">
    <citation type="journal article" date="2016" name="Mol. Biol. Evol.">
        <title>Comparative Genomics of Early-Diverging Mushroom-Forming Fungi Provides Insights into the Origins of Lignocellulose Decay Capabilities.</title>
        <authorList>
            <person name="Nagy L.G."/>
            <person name="Riley R."/>
            <person name="Tritt A."/>
            <person name="Adam C."/>
            <person name="Daum C."/>
            <person name="Floudas D."/>
            <person name="Sun H."/>
            <person name="Yadav J.S."/>
            <person name="Pangilinan J."/>
            <person name="Larsson K.H."/>
            <person name="Matsuura K."/>
            <person name="Barry K."/>
            <person name="Labutti K."/>
            <person name="Kuo R."/>
            <person name="Ohm R.A."/>
            <person name="Bhattacharya S.S."/>
            <person name="Shirouzu T."/>
            <person name="Yoshinaga Y."/>
            <person name="Martin F.M."/>
            <person name="Grigoriev I.V."/>
            <person name="Hibbett D.S."/>
        </authorList>
    </citation>
    <scope>NUCLEOTIDE SEQUENCE [LARGE SCALE GENOMIC DNA]</scope>
    <source>
        <strain evidence="3 4">HHB14362 ss-1</strain>
    </source>
</reference>
<feature type="transmembrane region" description="Helical" evidence="1">
    <location>
        <begin position="119"/>
        <end position="139"/>
    </location>
</feature>
<proteinExistence type="predicted"/>
<dbReference type="OrthoDB" id="2745105at2759"/>
<feature type="transmembrane region" description="Helical" evidence="1">
    <location>
        <begin position="87"/>
        <end position="107"/>
    </location>
</feature>
<evidence type="ECO:0000256" key="1">
    <source>
        <dbReference type="SAM" id="Phobius"/>
    </source>
</evidence>
<dbReference type="InParanoid" id="A0A165RDC7"/>
<feature type="transmembrane region" description="Helical" evidence="1">
    <location>
        <begin position="12"/>
        <end position="34"/>
    </location>
</feature>
<dbReference type="PANTHER" id="PTHR40465">
    <property type="entry name" value="CHROMOSOME 1, WHOLE GENOME SHOTGUN SEQUENCE"/>
    <property type="match status" value="1"/>
</dbReference>
<sequence>MSLVNINTFGAFLSGVIVSTAMYGITSAQMVWYYRTYRDDRQILKGAVGLLWLMDSLQQALLLHAMYFYLITSREKGDFVALLSANWSVISMIIPGEISVSLVEIYFVWRIIRFWKKNYMFLVIIPLFAGTVYAGKAFRYPPFNESTRGAWIMWLSGGGRAATDLIIAVIMSYKLYTSRGIVIAHRQLFIVLTNYAIATGTLTCVFAITYLITYVTMPFNMYYAGVYCVHTKIHVNSMMATLNSRQSLRGMAGRTVNVWSDSDERNRLDRLRQLRASECGVTHEV</sequence>
<dbReference type="AlphaFoldDB" id="A0A165RDC7"/>
<dbReference type="Proteomes" id="UP000076761">
    <property type="component" value="Unassembled WGS sequence"/>
</dbReference>
<gene>
    <name evidence="3" type="ORF">NEOLEDRAFT_526418</name>
</gene>
<feature type="transmembrane region" description="Helical" evidence="1">
    <location>
        <begin position="46"/>
        <end position="67"/>
    </location>
</feature>
<dbReference type="Pfam" id="PF20152">
    <property type="entry name" value="DUF6534"/>
    <property type="match status" value="1"/>
</dbReference>
<protein>
    <recommendedName>
        <fullName evidence="2">DUF6534 domain-containing protein</fullName>
    </recommendedName>
</protein>
<keyword evidence="1" id="KW-0472">Membrane</keyword>
<organism evidence="3 4">
    <name type="scientific">Neolentinus lepideus HHB14362 ss-1</name>
    <dbReference type="NCBI Taxonomy" id="1314782"/>
    <lineage>
        <taxon>Eukaryota</taxon>
        <taxon>Fungi</taxon>
        <taxon>Dikarya</taxon>
        <taxon>Basidiomycota</taxon>
        <taxon>Agaricomycotina</taxon>
        <taxon>Agaricomycetes</taxon>
        <taxon>Gloeophyllales</taxon>
        <taxon>Gloeophyllaceae</taxon>
        <taxon>Neolentinus</taxon>
    </lineage>
</organism>